<dbReference type="PROSITE" id="PS50850">
    <property type="entry name" value="MFS"/>
    <property type="match status" value="1"/>
</dbReference>
<feature type="transmembrane region" description="Helical" evidence="5">
    <location>
        <begin position="281"/>
        <end position="299"/>
    </location>
</feature>
<evidence type="ECO:0000256" key="4">
    <source>
        <dbReference type="ARBA" id="ARBA00023136"/>
    </source>
</evidence>
<proteinExistence type="predicted"/>
<dbReference type="SUPFAM" id="SSF103473">
    <property type="entry name" value="MFS general substrate transporter"/>
    <property type="match status" value="1"/>
</dbReference>
<evidence type="ECO:0000256" key="3">
    <source>
        <dbReference type="ARBA" id="ARBA00022989"/>
    </source>
</evidence>
<evidence type="ECO:0000256" key="5">
    <source>
        <dbReference type="SAM" id="Phobius"/>
    </source>
</evidence>
<feature type="transmembrane region" description="Helical" evidence="5">
    <location>
        <begin position="140"/>
        <end position="158"/>
    </location>
</feature>
<feature type="transmembrane region" description="Helical" evidence="5">
    <location>
        <begin position="99"/>
        <end position="128"/>
    </location>
</feature>
<dbReference type="Gene3D" id="1.20.1250.20">
    <property type="entry name" value="MFS general substrate transporter like domains"/>
    <property type="match status" value="2"/>
</dbReference>
<feature type="transmembrane region" description="Helical" evidence="5">
    <location>
        <begin position="305"/>
        <end position="326"/>
    </location>
</feature>
<feature type="transmembrane region" description="Helical" evidence="5">
    <location>
        <begin position="73"/>
        <end position="93"/>
    </location>
</feature>
<dbReference type="EMBL" id="QRCM01000001">
    <property type="protein sequence ID" value="TXG90790.1"/>
    <property type="molecule type" value="Genomic_DNA"/>
</dbReference>
<evidence type="ECO:0000313" key="8">
    <source>
        <dbReference type="Proteomes" id="UP000471120"/>
    </source>
</evidence>
<dbReference type="InterPro" id="IPR011701">
    <property type="entry name" value="MFS"/>
</dbReference>
<feature type="transmembrane region" description="Helical" evidence="5">
    <location>
        <begin position="44"/>
        <end position="66"/>
    </location>
</feature>
<dbReference type="GO" id="GO:0022857">
    <property type="term" value="F:transmembrane transporter activity"/>
    <property type="evidence" value="ECO:0007669"/>
    <property type="project" value="InterPro"/>
</dbReference>
<dbReference type="RefSeq" id="WP_040773470.1">
    <property type="nucleotide sequence ID" value="NZ_QRCM01000001.1"/>
</dbReference>
<evidence type="ECO:0000256" key="1">
    <source>
        <dbReference type="ARBA" id="ARBA00004651"/>
    </source>
</evidence>
<dbReference type="PANTHER" id="PTHR23527:SF1">
    <property type="entry name" value="BLL3282 PROTEIN"/>
    <property type="match status" value="1"/>
</dbReference>
<reference evidence="7 8" key="1">
    <citation type="submission" date="2018-07" db="EMBL/GenBank/DDBJ databases">
        <title>Genome sequence of Rhodococcus rhodnii ATCC 35071 from Rhodnius prolixus.</title>
        <authorList>
            <person name="Patel V."/>
            <person name="Vogel K.J."/>
        </authorList>
    </citation>
    <scope>NUCLEOTIDE SEQUENCE [LARGE SCALE GENOMIC DNA]</scope>
    <source>
        <strain evidence="7 8">ATCC 35071</strain>
    </source>
</reference>
<organism evidence="7 8">
    <name type="scientific">Rhodococcus rhodnii</name>
    <dbReference type="NCBI Taxonomy" id="38312"/>
    <lineage>
        <taxon>Bacteria</taxon>
        <taxon>Bacillati</taxon>
        <taxon>Actinomycetota</taxon>
        <taxon>Actinomycetes</taxon>
        <taxon>Mycobacteriales</taxon>
        <taxon>Nocardiaceae</taxon>
        <taxon>Rhodococcus</taxon>
    </lineage>
</organism>
<dbReference type="InterPro" id="IPR020846">
    <property type="entry name" value="MFS_dom"/>
</dbReference>
<gene>
    <name evidence="7" type="ORF">DW322_11845</name>
</gene>
<feature type="transmembrane region" description="Helical" evidence="5">
    <location>
        <begin position="216"/>
        <end position="236"/>
    </location>
</feature>
<feature type="transmembrane region" description="Helical" evidence="5">
    <location>
        <begin position="347"/>
        <end position="380"/>
    </location>
</feature>
<feature type="transmembrane region" description="Helical" evidence="5">
    <location>
        <begin position="164"/>
        <end position="185"/>
    </location>
</feature>
<dbReference type="InterPro" id="IPR036259">
    <property type="entry name" value="MFS_trans_sf"/>
</dbReference>
<comment type="caution">
    <text evidence="7">The sequence shown here is derived from an EMBL/GenBank/DDBJ whole genome shotgun (WGS) entry which is preliminary data.</text>
</comment>
<dbReference type="GO" id="GO:0005886">
    <property type="term" value="C:plasma membrane"/>
    <property type="evidence" value="ECO:0007669"/>
    <property type="project" value="UniProtKB-SubCell"/>
</dbReference>
<feature type="domain" description="Major facilitator superfamily (MFS) profile" evidence="6">
    <location>
        <begin position="5"/>
        <end position="388"/>
    </location>
</feature>
<dbReference type="Proteomes" id="UP000471120">
    <property type="component" value="Unassembled WGS sequence"/>
</dbReference>
<protein>
    <submittedName>
        <fullName evidence="7">MFS transporter</fullName>
    </submittedName>
</protein>
<dbReference type="Pfam" id="PF07690">
    <property type="entry name" value="MFS_1"/>
    <property type="match status" value="1"/>
</dbReference>
<dbReference type="PANTHER" id="PTHR23527">
    <property type="entry name" value="BLL3282 PROTEIN"/>
    <property type="match status" value="1"/>
</dbReference>
<keyword evidence="2 5" id="KW-0812">Transmembrane</keyword>
<sequence>MGTRPWIMLALGMFAQSAQSVFVNGVAFLIPELRDTHGGSLGNIGLLVAAPTVGVLVALVAWGAAADRWGERVVLAAGLTLTALGGLGAALASSVSLGLVGVLLFVGGVGAASSNTASGRVVVGWFPADRRGLAMGIRQMSLPLGIAFAALTLPPAGAAHGIGWALAIPAAACGIAALACAVGIVDPPRPAREDAAGAGLLDNPYRQTRTLVRIHAASALLVVPQQMVWTFSLVWLLDRRGWDAAAAGLLITVTQIGGALGRMAVGQLSDRMGSRLRPMRGVAVVGCLSVAGLALTDLAGSSWSVVFLVVASLATVAPNGLAFTAVAETAGPFLSGRALGLQNTGQFAAAALVPPVLGTLIGTVGYPATFALAAVFPALATPLVPDDRGSLDRGTTTGTAS</sequence>
<dbReference type="InterPro" id="IPR052952">
    <property type="entry name" value="MFS-Transporter"/>
</dbReference>
<evidence type="ECO:0000313" key="7">
    <source>
        <dbReference type="EMBL" id="TXG90790.1"/>
    </source>
</evidence>
<comment type="subcellular location">
    <subcellularLocation>
        <location evidence="1">Cell membrane</location>
        <topology evidence="1">Multi-pass membrane protein</topology>
    </subcellularLocation>
</comment>
<name>A0A6P2CFR4_9NOCA</name>
<accession>A0A6P2CFR4</accession>
<evidence type="ECO:0000259" key="6">
    <source>
        <dbReference type="PROSITE" id="PS50850"/>
    </source>
</evidence>
<keyword evidence="4 5" id="KW-0472">Membrane</keyword>
<keyword evidence="3 5" id="KW-1133">Transmembrane helix</keyword>
<evidence type="ECO:0000256" key="2">
    <source>
        <dbReference type="ARBA" id="ARBA00022692"/>
    </source>
</evidence>
<feature type="transmembrane region" description="Helical" evidence="5">
    <location>
        <begin position="242"/>
        <end position="260"/>
    </location>
</feature>
<dbReference type="AlphaFoldDB" id="A0A6P2CFR4"/>